<evidence type="ECO:0000256" key="2">
    <source>
        <dbReference type="ARBA" id="ARBA00012438"/>
    </source>
</evidence>
<evidence type="ECO:0000256" key="6">
    <source>
        <dbReference type="SAM" id="Coils"/>
    </source>
</evidence>
<evidence type="ECO:0000259" key="7">
    <source>
        <dbReference type="PROSITE" id="PS50109"/>
    </source>
</evidence>
<evidence type="ECO:0000256" key="5">
    <source>
        <dbReference type="ARBA" id="ARBA00022777"/>
    </source>
</evidence>
<keyword evidence="3" id="KW-0597">Phosphoprotein</keyword>
<dbReference type="Gene3D" id="3.30.450.20">
    <property type="entry name" value="PAS domain"/>
    <property type="match status" value="2"/>
</dbReference>
<dbReference type="Pfam" id="PF00512">
    <property type="entry name" value="HisKA"/>
    <property type="match status" value="1"/>
</dbReference>
<comment type="catalytic activity">
    <reaction evidence="1">
        <text>ATP + protein L-histidine = ADP + protein N-phospho-L-histidine.</text>
        <dbReference type="EC" id="2.7.13.3"/>
    </reaction>
</comment>
<evidence type="ECO:0000256" key="3">
    <source>
        <dbReference type="ARBA" id="ARBA00022553"/>
    </source>
</evidence>
<dbReference type="EC" id="2.7.13.3" evidence="2"/>
<keyword evidence="5" id="KW-0418">Kinase</keyword>
<dbReference type="SUPFAM" id="SSF47384">
    <property type="entry name" value="Homodimeric domain of signal transducing histidine kinase"/>
    <property type="match status" value="1"/>
</dbReference>
<dbReference type="PROSITE" id="PS50112">
    <property type="entry name" value="PAS"/>
    <property type="match status" value="2"/>
</dbReference>
<dbReference type="EMBL" id="JASDDK010000001">
    <property type="protein sequence ID" value="MDN3491252.1"/>
    <property type="molecule type" value="Genomic_DNA"/>
</dbReference>
<dbReference type="SMART" id="SM00086">
    <property type="entry name" value="PAC"/>
    <property type="match status" value="2"/>
</dbReference>
<dbReference type="InterPro" id="IPR005467">
    <property type="entry name" value="His_kinase_dom"/>
</dbReference>
<dbReference type="SMART" id="SM00091">
    <property type="entry name" value="PAS"/>
    <property type="match status" value="2"/>
</dbReference>
<dbReference type="SMART" id="SM00388">
    <property type="entry name" value="HisKA"/>
    <property type="match status" value="1"/>
</dbReference>
<evidence type="ECO:0000256" key="1">
    <source>
        <dbReference type="ARBA" id="ARBA00000085"/>
    </source>
</evidence>
<sequence length="530" mass="60506">MANEDIEVYKRALKREKAARKAAEEILEQKSTELYDMAQELKATNSKLQKTIKEQNTELQGVFENIIDAYIVMDLWGNVLKMNEAAITLLGYDYQNNDFNLFAIADKEEVDNVMSTFEALISEGSVTDFKLKLNTKNGTQIIAQVNASLIFDENNKPIAAQGIIRDVTFENKYRQAIETEKQKYSRIIANMHLGLIELDKEERIMMANQSFCAMTGYTEEELIGKVGKELLPAEVDKDLVHEKTVERRSGKSNAYEARVRNKKGELRYWLISGAPNYNYNGEIIGSIGISFDITDIKNLQLQKEDLLSKLEKSNNELHEYAHIVSHDLKSPLRSINALVTWLKEDNKDKLDEVSLQNFAHIETTLEKMEQLITDILEYSSIGSDGKEKRAVNLNEIISDLVKILYVPEHVNIKIPKKLPTVRGDGTKLQQLFQNLISNAVKFIDKPEGLIVINVKELTSYFEFSITDNGIGIDEKYHDKIFKIFHSLNKRKDSTGIGLSIVKKIVDLHEGHIWLESKPDIGTTFYFTIKK</sequence>
<evidence type="ECO:0000313" key="10">
    <source>
        <dbReference type="EMBL" id="MDN3491252.1"/>
    </source>
</evidence>
<dbReference type="SUPFAM" id="SSF55785">
    <property type="entry name" value="PYP-like sensor domain (PAS domain)"/>
    <property type="match status" value="2"/>
</dbReference>
<feature type="domain" description="PAC" evidence="9">
    <location>
        <begin position="253"/>
        <end position="305"/>
    </location>
</feature>
<accession>A0ABT7ZQH3</accession>
<comment type="caution">
    <text evidence="10">The sequence shown here is derived from an EMBL/GenBank/DDBJ whole genome shotgun (WGS) entry which is preliminary data.</text>
</comment>
<protein>
    <recommendedName>
        <fullName evidence="2">histidine kinase</fullName>
        <ecNumber evidence="2">2.7.13.3</ecNumber>
    </recommendedName>
</protein>
<keyword evidence="4" id="KW-0808">Transferase</keyword>
<dbReference type="Gene3D" id="1.10.287.130">
    <property type="match status" value="1"/>
</dbReference>
<dbReference type="InterPro" id="IPR000014">
    <property type="entry name" value="PAS"/>
</dbReference>
<dbReference type="Pfam" id="PF08448">
    <property type="entry name" value="PAS_4"/>
    <property type="match status" value="1"/>
</dbReference>
<evidence type="ECO:0000313" key="11">
    <source>
        <dbReference type="Proteomes" id="UP001231197"/>
    </source>
</evidence>
<evidence type="ECO:0000259" key="9">
    <source>
        <dbReference type="PROSITE" id="PS50113"/>
    </source>
</evidence>
<evidence type="ECO:0000259" key="8">
    <source>
        <dbReference type="PROSITE" id="PS50112"/>
    </source>
</evidence>
<dbReference type="NCBIfam" id="TIGR00229">
    <property type="entry name" value="sensory_box"/>
    <property type="match status" value="2"/>
</dbReference>
<feature type="domain" description="PAC" evidence="9">
    <location>
        <begin position="127"/>
        <end position="179"/>
    </location>
</feature>
<dbReference type="CDD" id="cd00130">
    <property type="entry name" value="PAS"/>
    <property type="match status" value="2"/>
</dbReference>
<dbReference type="Proteomes" id="UP001231197">
    <property type="component" value="Unassembled WGS sequence"/>
</dbReference>
<dbReference type="InterPro" id="IPR035965">
    <property type="entry name" value="PAS-like_dom_sf"/>
</dbReference>
<dbReference type="RefSeq" id="WP_290204994.1">
    <property type="nucleotide sequence ID" value="NZ_JASDDK010000001.1"/>
</dbReference>
<dbReference type="PROSITE" id="PS50113">
    <property type="entry name" value="PAC"/>
    <property type="match status" value="2"/>
</dbReference>
<gene>
    <name evidence="10" type="ORF">QMA06_00865</name>
</gene>
<dbReference type="InterPro" id="IPR004358">
    <property type="entry name" value="Sig_transdc_His_kin-like_C"/>
</dbReference>
<dbReference type="SMART" id="SM00387">
    <property type="entry name" value="HATPase_c"/>
    <property type="match status" value="1"/>
</dbReference>
<dbReference type="PANTHER" id="PTHR43304">
    <property type="entry name" value="PHYTOCHROME-LIKE PROTEIN CPH1"/>
    <property type="match status" value="1"/>
</dbReference>
<feature type="domain" description="Histidine kinase" evidence="7">
    <location>
        <begin position="323"/>
        <end position="530"/>
    </location>
</feature>
<feature type="coiled-coil region" evidence="6">
    <location>
        <begin position="6"/>
        <end position="58"/>
    </location>
</feature>
<dbReference type="InterPro" id="IPR001610">
    <property type="entry name" value="PAC"/>
</dbReference>
<name>A0ABT7ZQH3_9FLAO</name>
<organism evidence="10 11">
    <name type="scientific">Winogradskyella bathintestinalis</name>
    <dbReference type="NCBI Taxonomy" id="3035208"/>
    <lineage>
        <taxon>Bacteria</taxon>
        <taxon>Pseudomonadati</taxon>
        <taxon>Bacteroidota</taxon>
        <taxon>Flavobacteriia</taxon>
        <taxon>Flavobacteriales</taxon>
        <taxon>Flavobacteriaceae</taxon>
        <taxon>Winogradskyella</taxon>
    </lineage>
</organism>
<dbReference type="InterPro" id="IPR003594">
    <property type="entry name" value="HATPase_dom"/>
</dbReference>
<feature type="domain" description="PAS" evidence="8">
    <location>
        <begin position="180"/>
        <end position="225"/>
    </location>
</feature>
<dbReference type="PROSITE" id="PS50109">
    <property type="entry name" value="HIS_KIN"/>
    <property type="match status" value="1"/>
</dbReference>
<dbReference type="InterPro" id="IPR013656">
    <property type="entry name" value="PAS_4"/>
</dbReference>
<dbReference type="Gene3D" id="3.30.565.10">
    <property type="entry name" value="Histidine kinase-like ATPase, C-terminal domain"/>
    <property type="match status" value="1"/>
</dbReference>
<dbReference type="SUPFAM" id="SSF55874">
    <property type="entry name" value="ATPase domain of HSP90 chaperone/DNA topoisomerase II/histidine kinase"/>
    <property type="match status" value="1"/>
</dbReference>
<dbReference type="InterPro" id="IPR052162">
    <property type="entry name" value="Sensor_kinase/Photoreceptor"/>
</dbReference>
<dbReference type="InterPro" id="IPR036097">
    <property type="entry name" value="HisK_dim/P_sf"/>
</dbReference>
<dbReference type="PRINTS" id="PR00344">
    <property type="entry name" value="BCTRLSENSOR"/>
</dbReference>
<evidence type="ECO:0000256" key="4">
    <source>
        <dbReference type="ARBA" id="ARBA00022679"/>
    </source>
</evidence>
<dbReference type="PANTHER" id="PTHR43304:SF1">
    <property type="entry name" value="PAC DOMAIN-CONTAINING PROTEIN"/>
    <property type="match status" value="1"/>
</dbReference>
<dbReference type="Pfam" id="PF02518">
    <property type="entry name" value="HATPase_c"/>
    <property type="match status" value="1"/>
</dbReference>
<dbReference type="InterPro" id="IPR036890">
    <property type="entry name" value="HATPase_C_sf"/>
</dbReference>
<dbReference type="Pfam" id="PF13426">
    <property type="entry name" value="PAS_9"/>
    <property type="match status" value="1"/>
</dbReference>
<dbReference type="InterPro" id="IPR000700">
    <property type="entry name" value="PAS-assoc_C"/>
</dbReference>
<proteinExistence type="predicted"/>
<dbReference type="InterPro" id="IPR003661">
    <property type="entry name" value="HisK_dim/P_dom"/>
</dbReference>
<reference evidence="10 11" key="1">
    <citation type="journal article" date="2023" name="Int. J. Syst. Evol. Microbiol.">
        <title>Winogradskyella bathintestinalis sp. nov., isolated from the intestine of the deep-sea loosejaw dragonfish, Malacosteus niger.</title>
        <authorList>
            <person name="Uniacke-Lowe S."/>
            <person name="Johnson C.N."/>
            <person name="Stanton C."/>
            <person name="Hill C."/>
            <person name="Ross P."/>
        </authorList>
    </citation>
    <scope>NUCLEOTIDE SEQUENCE [LARGE SCALE GENOMIC DNA]</scope>
    <source>
        <strain evidence="10 11">APC 3343</strain>
    </source>
</reference>
<keyword evidence="6" id="KW-0175">Coiled coil</keyword>
<dbReference type="CDD" id="cd00082">
    <property type="entry name" value="HisKA"/>
    <property type="match status" value="1"/>
</dbReference>
<feature type="domain" description="PAS" evidence="8">
    <location>
        <begin position="55"/>
        <end position="92"/>
    </location>
</feature>
<keyword evidence="11" id="KW-1185">Reference proteome</keyword>